<feature type="signal peptide" evidence="2">
    <location>
        <begin position="1"/>
        <end position="18"/>
    </location>
</feature>
<proteinExistence type="predicted"/>
<feature type="non-terminal residue" evidence="3">
    <location>
        <position position="89"/>
    </location>
</feature>
<keyword evidence="1" id="KW-1133">Transmembrane helix</keyword>
<protein>
    <recommendedName>
        <fullName evidence="5">G protein-coupled receptor</fullName>
    </recommendedName>
</protein>
<name>A0AAV5T4W5_9BILA</name>
<reference evidence="3" key="1">
    <citation type="submission" date="2023-10" db="EMBL/GenBank/DDBJ databases">
        <title>Genome assembly of Pristionchus species.</title>
        <authorList>
            <person name="Yoshida K."/>
            <person name="Sommer R.J."/>
        </authorList>
    </citation>
    <scope>NUCLEOTIDE SEQUENCE</scope>
    <source>
        <strain evidence="3">RS0144</strain>
    </source>
</reference>
<comment type="caution">
    <text evidence="3">The sequence shown here is derived from an EMBL/GenBank/DDBJ whole genome shotgun (WGS) entry which is preliminary data.</text>
</comment>
<sequence length="89" mass="9872">IFLAVFVALIVVITHTNGTAGVCLTDSFRVSSHHFVQLLRLLEGIPEIGSMLRRPIEVESAVLWWSCRVILIVLSSIGIGLHTFLLYLV</sequence>
<accession>A0AAV5T4W5</accession>
<evidence type="ECO:0000256" key="1">
    <source>
        <dbReference type="SAM" id="Phobius"/>
    </source>
</evidence>
<keyword evidence="4" id="KW-1185">Reference proteome</keyword>
<evidence type="ECO:0000313" key="4">
    <source>
        <dbReference type="Proteomes" id="UP001432027"/>
    </source>
</evidence>
<feature type="transmembrane region" description="Helical" evidence="1">
    <location>
        <begin position="62"/>
        <end position="88"/>
    </location>
</feature>
<organism evidence="3 4">
    <name type="scientific">Pristionchus entomophagus</name>
    <dbReference type="NCBI Taxonomy" id="358040"/>
    <lineage>
        <taxon>Eukaryota</taxon>
        <taxon>Metazoa</taxon>
        <taxon>Ecdysozoa</taxon>
        <taxon>Nematoda</taxon>
        <taxon>Chromadorea</taxon>
        <taxon>Rhabditida</taxon>
        <taxon>Rhabditina</taxon>
        <taxon>Diplogasteromorpha</taxon>
        <taxon>Diplogasteroidea</taxon>
        <taxon>Neodiplogasteridae</taxon>
        <taxon>Pristionchus</taxon>
    </lineage>
</organism>
<feature type="non-terminal residue" evidence="3">
    <location>
        <position position="1"/>
    </location>
</feature>
<keyword evidence="1" id="KW-0472">Membrane</keyword>
<dbReference type="AlphaFoldDB" id="A0AAV5T4W5"/>
<gene>
    <name evidence="3" type="ORF">PENTCL1PPCAC_12493</name>
</gene>
<keyword evidence="2" id="KW-0732">Signal</keyword>
<evidence type="ECO:0000313" key="3">
    <source>
        <dbReference type="EMBL" id="GMS90318.1"/>
    </source>
</evidence>
<dbReference type="Proteomes" id="UP001432027">
    <property type="component" value="Unassembled WGS sequence"/>
</dbReference>
<evidence type="ECO:0008006" key="5">
    <source>
        <dbReference type="Google" id="ProtNLM"/>
    </source>
</evidence>
<dbReference type="EMBL" id="BTSX01000003">
    <property type="protein sequence ID" value="GMS90318.1"/>
    <property type="molecule type" value="Genomic_DNA"/>
</dbReference>
<evidence type="ECO:0000256" key="2">
    <source>
        <dbReference type="SAM" id="SignalP"/>
    </source>
</evidence>
<feature type="chain" id="PRO_5043719592" description="G protein-coupled receptor" evidence="2">
    <location>
        <begin position="19"/>
        <end position="89"/>
    </location>
</feature>
<keyword evidence="1" id="KW-0812">Transmembrane</keyword>